<dbReference type="Proteomes" id="UP001597231">
    <property type="component" value="Unassembled WGS sequence"/>
</dbReference>
<name>A0ABW3U0X4_9BACL</name>
<keyword evidence="3" id="KW-1185">Reference proteome</keyword>
<feature type="transmembrane region" description="Helical" evidence="1">
    <location>
        <begin position="84"/>
        <end position="109"/>
    </location>
</feature>
<feature type="transmembrane region" description="Helical" evidence="1">
    <location>
        <begin position="16"/>
        <end position="39"/>
    </location>
</feature>
<organism evidence="2 3">
    <name type="scientific">Sporosarcina contaminans</name>
    <dbReference type="NCBI Taxonomy" id="633403"/>
    <lineage>
        <taxon>Bacteria</taxon>
        <taxon>Bacillati</taxon>
        <taxon>Bacillota</taxon>
        <taxon>Bacilli</taxon>
        <taxon>Bacillales</taxon>
        <taxon>Caryophanaceae</taxon>
        <taxon>Sporosarcina</taxon>
    </lineage>
</organism>
<dbReference type="RefSeq" id="WP_381480425.1">
    <property type="nucleotide sequence ID" value="NZ_JBHTLT010000042.1"/>
</dbReference>
<keyword evidence="1" id="KW-0472">Membrane</keyword>
<accession>A0ABW3U0X4</accession>
<evidence type="ECO:0008006" key="4">
    <source>
        <dbReference type="Google" id="ProtNLM"/>
    </source>
</evidence>
<proteinExistence type="predicted"/>
<reference evidence="3" key="1">
    <citation type="journal article" date="2019" name="Int. J. Syst. Evol. Microbiol.">
        <title>The Global Catalogue of Microorganisms (GCM) 10K type strain sequencing project: providing services to taxonomists for standard genome sequencing and annotation.</title>
        <authorList>
            <consortium name="The Broad Institute Genomics Platform"/>
            <consortium name="The Broad Institute Genome Sequencing Center for Infectious Disease"/>
            <person name="Wu L."/>
            <person name="Ma J."/>
        </authorList>
    </citation>
    <scope>NUCLEOTIDE SEQUENCE [LARGE SCALE GENOMIC DNA]</scope>
    <source>
        <strain evidence="3">CCUG 53915</strain>
    </source>
</reference>
<evidence type="ECO:0000313" key="3">
    <source>
        <dbReference type="Proteomes" id="UP001597231"/>
    </source>
</evidence>
<sequence>MSVKDRKKWGAFLEKWAPFFIITCTFMGAVLGSFLVYYFQGEFPYEVLTGGLVAAVILTIVELIKQKRKKDNLPEADERVIRNVLRFFAYASHIFLAILFIALGVFTLLGNETISIFYLWIFFFSYIWIVGIGAFIIKRR</sequence>
<gene>
    <name evidence="2" type="ORF">ACFQ38_08930</name>
</gene>
<dbReference type="EMBL" id="JBHTLT010000042">
    <property type="protein sequence ID" value="MFD1205227.1"/>
    <property type="molecule type" value="Genomic_DNA"/>
</dbReference>
<protein>
    <recommendedName>
        <fullName evidence="4">DUF2178 domain-containing protein</fullName>
    </recommendedName>
</protein>
<keyword evidence="1" id="KW-0812">Transmembrane</keyword>
<evidence type="ECO:0000256" key="1">
    <source>
        <dbReference type="SAM" id="Phobius"/>
    </source>
</evidence>
<feature type="transmembrane region" description="Helical" evidence="1">
    <location>
        <begin position="45"/>
        <end position="64"/>
    </location>
</feature>
<evidence type="ECO:0000313" key="2">
    <source>
        <dbReference type="EMBL" id="MFD1205227.1"/>
    </source>
</evidence>
<keyword evidence="1" id="KW-1133">Transmembrane helix</keyword>
<comment type="caution">
    <text evidence="2">The sequence shown here is derived from an EMBL/GenBank/DDBJ whole genome shotgun (WGS) entry which is preliminary data.</text>
</comment>
<feature type="transmembrane region" description="Helical" evidence="1">
    <location>
        <begin position="115"/>
        <end position="137"/>
    </location>
</feature>